<proteinExistence type="predicted"/>
<dbReference type="HOGENOM" id="CLU_771081_0_0_10"/>
<protein>
    <recommendedName>
        <fullName evidence="3">Exostosin GT47 domain-containing protein</fullName>
    </recommendedName>
</protein>
<dbReference type="AlphaFoldDB" id="A0A0C5WCY1"/>
<dbReference type="RefSeq" id="WP_052647469.1">
    <property type="nucleotide sequence ID" value="NZ_CP007202.1"/>
</dbReference>
<dbReference type="Proteomes" id="UP000032229">
    <property type="component" value="Chromosome"/>
</dbReference>
<reference evidence="1 2" key="1">
    <citation type="submission" date="2014-02" db="EMBL/GenBank/DDBJ databases">
        <authorList>
            <person name="Young C.-C."/>
            <person name="Hameed A."/>
            <person name="Huang H.-C."/>
            <person name="Shahina M."/>
        </authorList>
    </citation>
    <scope>NUCLEOTIDE SEQUENCE [LARGE SCALE GENOMIC DNA]</scope>
    <source>
        <strain evidence="1 2">CC-SAMT-1</strain>
    </source>
</reference>
<evidence type="ECO:0000313" key="2">
    <source>
        <dbReference type="Proteomes" id="UP000032229"/>
    </source>
</evidence>
<dbReference type="STRING" id="1454006.AW14_09365"/>
<evidence type="ECO:0000313" key="1">
    <source>
        <dbReference type="EMBL" id="AJR04913.1"/>
    </source>
</evidence>
<organism evidence="1 2">
    <name type="scientific">Siansivirga zeaxanthinifaciens CC-SAMT-1</name>
    <dbReference type="NCBI Taxonomy" id="1454006"/>
    <lineage>
        <taxon>Bacteria</taxon>
        <taxon>Pseudomonadati</taxon>
        <taxon>Bacteroidota</taxon>
        <taxon>Flavobacteriia</taxon>
        <taxon>Flavobacteriales</taxon>
        <taxon>Flavobacteriaceae</taxon>
        <taxon>Siansivirga</taxon>
    </lineage>
</organism>
<dbReference type="EMBL" id="CP007202">
    <property type="protein sequence ID" value="AJR04913.1"/>
    <property type="molecule type" value="Genomic_DNA"/>
</dbReference>
<dbReference type="KEGG" id="sze:AW14_09365"/>
<sequence>MLKLYTDTSFLTESNRKQVFPLLFDLWYLKNDNLINCYQLTADIVSCDVVVLPIDYGALLKQPEALNRLLQTAKTHHKPLWIYSAGDYGFTNYIPHSYTFRMGGFKSKLPKNTFVLPAFINDPYDDYLTQDFGVLNKTSAPHIGFVGHAQGGIKKLAKELLSHLKYVIRRKFGFIKADAQAFYPSSIKREKYLSVLSKSPDLETDFILKPQYRAGAQTEALKQASSQTFFNNIYNNAYTFCSRGVGNFSVRFYEVLAVGRIPVLLDTDCQLPLEPQIDWKKHGVILDARSNKPLATQILEFHERLSPDAFKQLQRDNRALWLQQLERIAYFKQIHHMFNKPVEDVSSF</sequence>
<accession>A0A0C5WCY1</accession>
<dbReference type="OrthoDB" id="1416011at2"/>
<name>A0A0C5WCY1_9FLAO</name>
<gene>
    <name evidence="1" type="ORF">AW14_09365</name>
</gene>
<keyword evidence="2" id="KW-1185">Reference proteome</keyword>
<evidence type="ECO:0008006" key="3">
    <source>
        <dbReference type="Google" id="ProtNLM"/>
    </source>
</evidence>